<gene>
    <name evidence="1" type="ORF">MUK42_30424</name>
</gene>
<evidence type="ECO:0000313" key="1">
    <source>
        <dbReference type="EMBL" id="URD83936.1"/>
    </source>
</evidence>
<dbReference type="Proteomes" id="UP001055439">
    <property type="component" value="Chromosome 10"/>
</dbReference>
<evidence type="ECO:0000313" key="2">
    <source>
        <dbReference type="Proteomes" id="UP001055439"/>
    </source>
</evidence>
<sequence length="153" mass="17077">MEKASVLLFSGVWIDRKRFAREIAQFQASMTTDFVLQLKKEPDDLEDIADAAPEALLEVKANKKEKKRKRKDKDSSGCISGLHAVEGFSVFKSSESLSSILERNALEATSAEKKKEVEKEIEKASILRKKYGIHVSGHGVPPPLESFVELSSR</sequence>
<dbReference type="EMBL" id="CP097503">
    <property type="protein sequence ID" value="URD83936.1"/>
    <property type="molecule type" value="Genomic_DNA"/>
</dbReference>
<name>A0A9E7EVK7_9LILI</name>
<keyword evidence="1" id="KW-0378">Hydrolase</keyword>
<accession>A0A9E7EVK7</accession>
<dbReference type="GO" id="GO:0004386">
    <property type="term" value="F:helicase activity"/>
    <property type="evidence" value="ECO:0007669"/>
    <property type="project" value="UniProtKB-KW"/>
</dbReference>
<proteinExistence type="predicted"/>
<protein>
    <submittedName>
        <fullName evidence="1">DEAD-box ATP-dependent RNA helicase</fullName>
    </submittedName>
</protein>
<reference evidence="1" key="1">
    <citation type="submission" date="2022-05" db="EMBL/GenBank/DDBJ databases">
        <title>The Musa troglodytarum L. genome provides insights into the mechanism of non-climacteric behaviour and enrichment of carotenoids.</title>
        <authorList>
            <person name="Wang J."/>
        </authorList>
    </citation>
    <scope>NUCLEOTIDE SEQUENCE</scope>
    <source>
        <tissue evidence="1">Leaf</tissue>
    </source>
</reference>
<dbReference type="AlphaFoldDB" id="A0A9E7EVK7"/>
<dbReference type="OrthoDB" id="196131at2759"/>
<keyword evidence="1" id="KW-0347">Helicase</keyword>
<organism evidence="1 2">
    <name type="scientific">Musa troglodytarum</name>
    <name type="common">fe'i banana</name>
    <dbReference type="NCBI Taxonomy" id="320322"/>
    <lineage>
        <taxon>Eukaryota</taxon>
        <taxon>Viridiplantae</taxon>
        <taxon>Streptophyta</taxon>
        <taxon>Embryophyta</taxon>
        <taxon>Tracheophyta</taxon>
        <taxon>Spermatophyta</taxon>
        <taxon>Magnoliopsida</taxon>
        <taxon>Liliopsida</taxon>
        <taxon>Zingiberales</taxon>
        <taxon>Musaceae</taxon>
        <taxon>Musa</taxon>
    </lineage>
</organism>
<keyword evidence="1" id="KW-0067">ATP-binding</keyword>
<keyword evidence="1" id="KW-0547">Nucleotide-binding</keyword>
<keyword evidence="2" id="KW-1185">Reference proteome</keyword>